<feature type="coiled-coil region" evidence="1">
    <location>
        <begin position="109"/>
        <end position="136"/>
    </location>
</feature>
<keyword evidence="4" id="KW-1185">Reference proteome</keyword>
<reference evidence="3" key="1">
    <citation type="journal article" date="2019" name="bioRxiv">
        <title>The Genome of the Zebra Mussel, Dreissena polymorpha: A Resource for Invasive Species Research.</title>
        <authorList>
            <person name="McCartney M.A."/>
            <person name="Auch B."/>
            <person name="Kono T."/>
            <person name="Mallez S."/>
            <person name="Zhang Y."/>
            <person name="Obille A."/>
            <person name="Becker A."/>
            <person name="Abrahante J.E."/>
            <person name="Garbe J."/>
            <person name="Badalamenti J.P."/>
            <person name="Herman A."/>
            <person name="Mangelson H."/>
            <person name="Liachko I."/>
            <person name="Sullivan S."/>
            <person name="Sone E.D."/>
            <person name="Koren S."/>
            <person name="Silverstein K.A.T."/>
            <person name="Beckman K.B."/>
            <person name="Gohl D.M."/>
        </authorList>
    </citation>
    <scope>NUCLEOTIDE SEQUENCE</scope>
    <source>
        <strain evidence="3">Duluth1</strain>
        <tissue evidence="3">Whole animal</tissue>
    </source>
</reference>
<feature type="compositionally biased region" description="Basic residues" evidence="2">
    <location>
        <begin position="1"/>
        <end position="11"/>
    </location>
</feature>
<sequence>MPKNQGGKRKDRNSSGNSGSVTNKSKQCKQRGPSDDLNLDTSLSGLLSQVNSVLYKSDLGLRQSVDTCEVFVSGGESDVRNKMASAGVQPCINALTETIQLLVQRVCSIEKKLDCIQSLEKKMTDFEKEIRRYGSQSETGLRPRKSG</sequence>
<evidence type="ECO:0000313" key="3">
    <source>
        <dbReference type="EMBL" id="KAH3853516.1"/>
    </source>
</evidence>
<keyword evidence="1" id="KW-0175">Coiled coil</keyword>
<name>A0A9D4R3B1_DREPO</name>
<dbReference type="EMBL" id="JAIWYP010000003">
    <property type="protein sequence ID" value="KAH3853516.1"/>
    <property type="molecule type" value="Genomic_DNA"/>
</dbReference>
<feature type="region of interest" description="Disordered" evidence="2">
    <location>
        <begin position="1"/>
        <end position="36"/>
    </location>
</feature>
<evidence type="ECO:0000256" key="2">
    <source>
        <dbReference type="SAM" id="MobiDB-lite"/>
    </source>
</evidence>
<evidence type="ECO:0000256" key="1">
    <source>
        <dbReference type="SAM" id="Coils"/>
    </source>
</evidence>
<feature type="compositionally biased region" description="Polar residues" evidence="2">
    <location>
        <begin position="14"/>
        <end position="25"/>
    </location>
</feature>
<gene>
    <name evidence="3" type="ORF">DPMN_096041</name>
</gene>
<dbReference type="Proteomes" id="UP000828390">
    <property type="component" value="Unassembled WGS sequence"/>
</dbReference>
<protein>
    <submittedName>
        <fullName evidence="3">Uncharacterized protein</fullName>
    </submittedName>
</protein>
<accession>A0A9D4R3B1</accession>
<organism evidence="3 4">
    <name type="scientific">Dreissena polymorpha</name>
    <name type="common">Zebra mussel</name>
    <name type="synonym">Mytilus polymorpha</name>
    <dbReference type="NCBI Taxonomy" id="45954"/>
    <lineage>
        <taxon>Eukaryota</taxon>
        <taxon>Metazoa</taxon>
        <taxon>Spiralia</taxon>
        <taxon>Lophotrochozoa</taxon>
        <taxon>Mollusca</taxon>
        <taxon>Bivalvia</taxon>
        <taxon>Autobranchia</taxon>
        <taxon>Heteroconchia</taxon>
        <taxon>Euheterodonta</taxon>
        <taxon>Imparidentia</taxon>
        <taxon>Neoheterodontei</taxon>
        <taxon>Myida</taxon>
        <taxon>Dreissenoidea</taxon>
        <taxon>Dreissenidae</taxon>
        <taxon>Dreissena</taxon>
    </lineage>
</organism>
<dbReference type="AlphaFoldDB" id="A0A9D4R3B1"/>
<comment type="caution">
    <text evidence="3">The sequence shown here is derived from an EMBL/GenBank/DDBJ whole genome shotgun (WGS) entry which is preliminary data.</text>
</comment>
<reference evidence="3" key="2">
    <citation type="submission" date="2020-11" db="EMBL/GenBank/DDBJ databases">
        <authorList>
            <person name="McCartney M.A."/>
            <person name="Auch B."/>
            <person name="Kono T."/>
            <person name="Mallez S."/>
            <person name="Becker A."/>
            <person name="Gohl D.M."/>
            <person name="Silverstein K.A.T."/>
            <person name="Koren S."/>
            <person name="Bechman K.B."/>
            <person name="Herman A."/>
            <person name="Abrahante J.E."/>
            <person name="Garbe J."/>
        </authorList>
    </citation>
    <scope>NUCLEOTIDE SEQUENCE</scope>
    <source>
        <strain evidence="3">Duluth1</strain>
        <tissue evidence="3">Whole animal</tissue>
    </source>
</reference>
<proteinExistence type="predicted"/>
<evidence type="ECO:0000313" key="4">
    <source>
        <dbReference type="Proteomes" id="UP000828390"/>
    </source>
</evidence>